<dbReference type="PROSITE" id="PS50181">
    <property type="entry name" value="FBOX"/>
    <property type="match status" value="1"/>
</dbReference>
<dbReference type="SUPFAM" id="SSF81383">
    <property type="entry name" value="F-box domain"/>
    <property type="match status" value="1"/>
</dbReference>
<proteinExistence type="predicted"/>
<dbReference type="Gene3D" id="1.20.1280.50">
    <property type="match status" value="1"/>
</dbReference>
<evidence type="ECO:0000259" key="2">
    <source>
        <dbReference type="PROSITE" id="PS50181"/>
    </source>
</evidence>
<feature type="compositionally biased region" description="Basic and acidic residues" evidence="1">
    <location>
        <begin position="77"/>
        <end position="86"/>
    </location>
</feature>
<dbReference type="AlphaFoldDB" id="A0A199UH38"/>
<dbReference type="STRING" id="4615.A0A199UH38"/>
<dbReference type="PANTHER" id="PTHR46407:SF21">
    <property type="entry name" value="F-BOX_KELCH-REPEAT PROTEIN SKIP20"/>
    <property type="match status" value="1"/>
</dbReference>
<name>A0A199UH38_ANACO</name>
<dbReference type="PANTHER" id="PTHR46407">
    <property type="entry name" value="OS02G0208700 PROTEIN"/>
    <property type="match status" value="1"/>
</dbReference>
<evidence type="ECO:0000313" key="4">
    <source>
        <dbReference type="Proteomes" id="UP000092600"/>
    </source>
</evidence>
<gene>
    <name evidence="3" type="ORF">ACMD2_03321</name>
</gene>
<dbReference type="Gene3D" id="2.120.10.80">
    <property type="entry name" value="Kelch-type beta propeller"/>
    <property type="match status" value="1"/>
</dbReference>
<dbReference type="GO" id="GO:2000762">
    <property type="term" value="P:regulation of phenylpropanoid metabolic process"/>
    <property type="evidence" value="ECO:0007669"/>
    <property type="project" value="InterPro"/>
</dbReference>
<reference evidence="3 4" key="1">
    <citation type="journal article" date="2016" name="DNA Res.">
        <title>The draft genome of MD-2 pineapple using hybrid error correction of long reads.</title>
        <authorList>
            <person name="Redwan R.M."/>
            <person name="Saidin A."/>
            <person name="Kumar S.V."/>
        </authorList>
    </citation>
    <scope>NUCLEOTIDE SEQUENCE [LARGE SCALE GENOMIC DNA]</scope>
    <source>
        <strain evidence="4">cv. MD2</strain>
        <tissue evidence="3">Leaf</tissue>
    </source>
</reference>
<accession>A0A199UH38</accession>
<dbReference type="Proteomes" id="UP000092600">
    <property type="component" value="Unassembled WGS sequence"/>
</dbReference>
<evidence type="ECO:0000256" key="1">
    <source>
        <dbReference type="SAM" id="MobiDB-lite"/>
    </source>
</evidence>
<dbReference type="CDD" id="cd22152">
    <property type="entry name" value="F-box_AtAFR-like"/>
    <property type="match status" value="1"/>
</dbReference>
<comment type="caution">
    <text evidence="3">The sequence shown here is derived from an EMBL/GenBank/DDBJ whole genome shotgun (WGS) entry which is preliminary data.</text>
</comment>
<dbReference type="EMBL" id="LSRQ01008303">
    <property type="protein sequence ID" value="OAY63880.1"/>
    <property type="molecule type" value="Genomic_DNA"/>
</dbReference>
<feature type="region of interest" description="Disordered" evidence="1">
    <location>
        <begin position="77"/>
        <end position="114"/>
    </location>
</feature>
<dbReference type="InterPro" id="IPR006652">
    <property type="entry name" value="Kelch_1"/>
</dbReference>
<dbReference type="SMART" id="SM00256">
    <property type="entry name" value="FBOX"/>
    <property type="match status" value="1"/>
</dbReference>
<dbReference type="GO" id="GO:0005829">
    <property type="term" value="C:cytosol"/>
    <property type="evidence" value="ECO:0007669"/>
    <property type="project" value="TreeGrafter"/>
</dbReference>
<protein>
    <submittedName>
        <fullName evidence="3">F-box/kelch-repeat protein</fullName>
    </submittedName>
</protein>
<dbReference type="Pfam" id="PF00646">
    <property type="entry name" value="F-box"/>
    <property type="match status" value="1"/>
</dbReference>
<dbReference type="SMART" id="SM00612">
    <property type="entry name" value="Kelch"/>
    <property type="match status" value="2"/>
</dbReference>
<dbReference type="GO" id="GO:0080037">
    <property type="term" value="P:negative regulation of cytokinin-activated signaling pathway"/>
    <property type="evidence" value="ECO:0007669"/>
    <property type="project" value="InterPro"/>
</dbReference>
<evidence type="ECO:0000313" key="3">
    <source>
        <dbReference type="EMBL" id="OAY63880.1"/>
    </source>
</evidence>
<dbReference type="InterPro" id="IPR015915">
    <property type="entry name" value="Kelch-typ_b-propeller"/>
</dbReference>
<feature type="domain" description="F-box" evidence="2">
    <location>
        <begin position="10"/>
        <end position="56"/>
    </location>
</feature>
<dbReference type="InterPro" id="IPR036047">
    <property type="entry name" value="F-box-like_dom_sf"/>
</dbReference>
<organism evidence="3 4">
    <name type="scientific">Ananas comosus</name>
    <name type="common">Pineapple</name>
    <name type="synonym">Ananas ananas</name>
    <dbReference type="NCBI Taxonomy" id="4615"/>
    <lineage>
        <taxon>Eukaryota</taxon>
        <taxon>Viridiplantae</taxon>
        <taxon>Streptophyta</taxon>
        <taxon>Embryophyta</taxon>
        <taxon>Tracheophyta</taxon>
        <taxon>Spermatophyta</taxon>
        <taxon>Magnoliopsida</taxon>
        <taxon>Liliopsida</taxon>
        <taxon>Poales</taxon>
        <taxon>Bromeliaceae</taxon>
        <taxon>Bromelioideae</taxon>
        <taxon>Ananas</taxon>
    </lineage>
</organism>
<dbReference type="Pfam" id="PF01344">
    <property type="entry name" value="Kelch_1"/>
    <property type="match status" value="1"/>
</dbReference>
<dbReference type="InterPro" id="IPR001810">
    <property type="entry name" value="F-box_dom"/>
</dbReference>
<sequence>MVGTGEEEERVLIPGLPDDVALDCLARVPLRYHGGLRRVCRRWRELAESPAFYRRRDRIGAAEDLVFLVQTLVAPDAREGKGKATEEEGEGEGEGRRRAGGGGHRRGGGGGWDPATLEPVAEVRVLDPAAGTWRRGAPMGAARSFFACAGAGARVYAAGGHDRQKNALRAAEAYDVAADEWAAVAAMGEERDECQGAAAAGGRFWAVSGYGTERQGRFDAGAEWYDEGAGEWTKEEGMWDPAAASAAADAEDGSGGAAAACCVGVAGRVWSVECGRRGVREYEGRGKGWRAVAPAPEGMRSSPRAAALGGDGGGERVFVMGAAEEGGGHRAWVLHVATAKWTRVETPPGFSGFAYSAAALRL</sequence>
<dbReference type="SUPFAM" id="SSF117281">
    <property type="entry name" value="Kelch motif"/>
    <property type="match status" value="1"/>
</dbReference>
<dbReference type="InterPro" id="IPR044595">
    <property type="entry name" value="KMD1-4"/>
</dbReference>